<evidence type="ECO:0000259" key="8">
    <source>
        <dbReference type="PROSITE" id="PS51746"/>
    </source>
</evidence>
<keyword evidence="6 7" id="KW-0472">Membrane</keyword>
<feature type="transmembrane region" description="Helical" evidence="7">
    <location>
        <begin position="45"/>
        <end position="63"/>
    </location>
</feature>
<dbReference type="PROSITE" id="PS51746">
    <property type="entry name" value="PPM_2"/>
    <property type="match status" value="1"/>
</dbReference>
<evidence type="ECO:0000313" key="9">
    <source>
        <dbReference type="EMBL" id="SEM09639.1"/>
    </source>
</evidence>
<dbReference type="InterPro" id="IPR036457">
    <property type="entry name" value="PPM-type-like_dom_sf"/>
</dbReference>
<feature type="transmembrane region" description="Helical" evidence="7">
    <location>
        <begin position="133"/>
        <end position="158"/>
    </location>
</feature>
<dbReference type="PANTHER" id="PTHR43156">
    <property type="entry name" value="STAGE II SPORULATION PROTEIN E-RELATED"/>
    <property type="match status" value="1"/>
</dbReference>
<keyword evidence="5 7" id="KW-1133">Transmembrane helix</keyword>
<dbReference type="InterPro" id="IPR052016">
    <property type="entry name" value="Bact_Sigma-Reg"/>
</dbReference>
<reference evidence="9 10" key="1">
    <citation type="submission" date="2016-10" db="EMBL/GenBank/DDBJ databases">
        <authorList>
            <person name="de Groot N.N."/>
        </authorList>
    </citation>
    <scope>NUCLEOTIDE SEQUENCE [LARGE SCALE GENOMIC DNA]</scope>
    <source>
        <strain evidence="9 10">DSM 8423</strain>
    </source>
</reference>
<evidence type="ECO:0000313" key="10">
    <source>
        <dbReference type="Proteomes" id="UP000198744"/>
    </source>
</evidence>
<dbReference type="STRING" id="43775.SAMN04489760_10433"/>
<dbReference type="RefSeq" id="WP_093882391.1">
    <property type="nucleotide sequence ID" value="NZ_FOBS01000004.1"/>
</dbReference>
<dbReference type="GO" id="GO:0000155">
    <property type="term" value="F:phosphorelay sensor kinase activity"/>
    <property type="evidence" value="ECO:0007669"/>
    <property type="project" value="InterPro"/>
</dbReference>
<dbReference type="OrthoDB" id="9802500at2"/>
<feature type="transmembrane region" description="Helical" evidence="7">
    <location>
        <begin position="75"/>
        <end position="95"/>
    </location>
</feature>
<gene>
    <name evidence="9" type="ORF">SAMN04489760_10433</name>
</gene>
<evidence type="ECO:0000256" key="5">
    <source>
        <dbReference type="ARBA" id="ARBA00022989"/>
    </source>
</evidence>
<feature type="transmembrane region" description="Helical" evidence="7">
    <location>
        <begin position="101"/>
        <end position="126"/>
    </location>
</feature>
<keyword evidence="2" id="KW-1003">Cell membrane</keyword>
<dbReference type="GO" id="GO:0005886">
    <property type="term" value="C:plasma membrane"/>
    <property type="evidence" value="ECO:0007669"/>
    <property type="project" value="UniProtKB-SubCell"/>
</dbReference>
<sequence>MNEVREVVVALINSTAVISVVAYFLSRSRFYDDFLQKRITWKNRLLLILIFGLLSIYGTASGFKFMGAFANTRDLGPALAGLFAGPLAGIGAGLIGAVHRYFLGGFSCVSCALATIVAGLVGGLVFLWKKGEFIGVTGAVIVAVVIQILHAGLTLLIARPFEDALKIVEIFTLPMILANAIGMGISVSVVVNLVKQRAWEQEKNTIAGELNAAREIQMSMVPKMFPPFPDRPEFDLAAVLEPAKEVGGDFYDFFFVDHDRLAFLLGDVSGKGIPASLFMAVTKTLLKSAMSEKASVDQVLFKVNNALCEGNEMSMFATVFCGIVDTRTGIVEFSNAGHNPPVMLRRSGNLEFLSSMGSLPIAIFEDSPYTRETLTLEKGDAIIIYSDGVTEAMNKEQALFSEARLLSSLREVKGKQSDELLKKVLADVHGYAAGAPQSDDITILALQYRGPQDASIEAAAGTH</sequence>
<evidence type="ECO:0000256" key="3">
    <source>
        <dbReference type="ARBA" id="ARBA00022692"/>
    </source>
</evidence>
<name>A0A1H7VL63_9BACT</name>
<evidence type="ECO:0000256" key="2">
    <source>
        <dbReference type="ARBA" id="ARBA00022475"/>
    </source>
</evidence>
<keyword evidence="4" id="KW-0378">Hydrolase</keyword>
<evidence type="ECO:0000256" key="6">
    <source>
        <dbReference type="ARBA" id="ARBA00023136"/>
    </source>
</evidence>
<dbReference type="Pfam" id="PF07694">
    <property type="entry name" value="5TM-5TMR_LYT"/>
    <property type="match status" value="1"/>
</dbReference>
<protein>
    <submittedName>
        <fullName evidence="9">Sigma-B regulation protein RsbU (Phosphoserine phosphatase)</fullName>
    </submittedName>
</protein>
<dbReference type="SUPFAM" id="SSF81606">
    <property type="entry name" value="PP2C-like"/>
    <property type="match status" value="1"/>
</dbReference>
<organism evidence="9 10">
    <name type="scientific">Syntrophus gentianae</name>
    <dbReference type="NCBI Taxonomy" id="43775"/>
    <lineage>
        <taxon>Bacteria</taxon>
        <taxon>Pseudomonadati</taxon>
        <taxon>Thermodesulfobacteriota</taxon>
        <taxon>Syntrophia</taxon>
        <taxon>Syntrophales</taxon>
        <taxon>Syntrophaceae</taxon>
        <taxon>Syntrophus</taxon>
    </lineage>
</organism>
<dbReference type="Gene3D" id="3.60.40.10">
    <property type="entry name" value="PPM-type phosphatase domain"/>
    <property type="match status" value="1"/>
</dbReference>
<dbReference type="InterPro" id="IPR001932">
    <property type="entry name" value="PPM-type_phosphatase-like_dom"/>
</dbReference>
<dbReference type="PANTHER" id="PTHR43156:SF2">
    <property type="entry name" value="STAGE II SPORULATION PROTEIN E"/>
    <property type="match status" value="1"/>
</dbReference>
<comment type="subcellular location">
    <subcellularLocation>
        <location evidence="1">Cell membrane</location>
        <topology evidence="1">Multi-pass membrane protein</topology>
    </subcellularLocation>
</comment>
<evidence type="ECO:0000256" key="1">
    <source>
        <dbReference type="ARBA" id="ARBA00004651"/>
    </source>
</evidence>
<evidence type="ECO:0000256" key="4">
    <source>
        <dbReference type="ARBA" id="ARBA00022801"/>
    </source>
</evidence>
<feature type="transmembrane region" description="Helical" evidence="7">
    <location>
        <begin position="170"/>
        <end position="194"/>
    </location>
</feature>
<evidence type="ECO:0000256" key="7">
    <source>
        <dbReference type="SAM" id="Phobius"/>
    </source>
</evidence>
<dbReference type="Gene3D" id="1.10.1760.20">
    <property type="match status" value="1"/>
</dbReference>
<dbReference type="GO" id="GO:0016791">
    <property type="term" value="F:phosphatase activity"/>
    <property type="evidence" value="ECO:0007669"/>
    <property type="project" value="TreeGrafter"/>
</dbReference>
<feature type="domain" description="PPM-type phosphatase" evidence="8">
    <location>
        <begin position="233"/>
        <end position="448"/>
    </location>
</feature>
<dbReference type="InterPro" id="IPR011620">
    <property type="entry name" value="Sig_transdc_His_kinase_LytS_TM"/>
</dbReference>
<dbReference type="Proteomes" id="UP000198744">
    <property type="component" value="Unassembled WGS sequence"/>
</dbReference>
<proteinExistence type="predicted"/>
<dbReference type="EMBL" id="FOBS01000004">
    <property type="protein sequence ID" value="SEM09639.1"/>
    <property type="molecule type" value="Genomic_DNA"/>
</dbReference>
<dbReference type="AlphaFoldDB" id="A0A1H7VL63"/>
<dbReference type="SMART" id="SM00331">
    <property type="entry name" value="PP2C_SIG"/>
    <property type="match status" value="1"/>
</dbReference>
<keyword evidence="3 7" id="KW-0812">Transmembrane</keyword>
<feature type="transmembrane region" description="Helical" evidence="7">
    <location>
        <begin position="7"/>
        <end position="25"/>
    </location>
</feature>
<dbReference type="GO" id="GO:0071555">
    <property type="term" value="P:cell wall organization"/>
    <property type="evidence" value="ECO:0007669"/>
    <property type="project" value="InterPro"/>
</dbReference>
<dbReference type="Pfam" id="PF07228">
    <property type="entry name" value="SpoIIE"/>
    <property type="match status" value="1"/>
</dbReference>
<keyword evidence="10" id="KW-1185">Reference proteome</keyword>
<accession>A0A1H7VL63</accession>